<feature type="transmembrane region" description="Helical" evidence="6">
    <location>
        <begin position="71"/>
        <end position="90"/>
    </location>
</feature>
<reference evidence="8 9" key="1">
    <citation type="journal article" date="2011" name="J. Bacteriol.">
        <title>Genome sequence of the plant-pathogenic bacterium Dickeya dadantii 3937.</title>
        <authorList>
            <person name="Glasner J.D."/>
            <person name="Yang C.H."/>
            <person name="Reverchon S."/>
            <person name="Hugouvieux-Cotte-Pattat N."/>
            <person name="Condemine G."/>
            <person name="Bohin J.P."/>
            <person name="Van Gijsegem F."/>
            <person name="Yang S."/>
            <person name="Franza T."/>
            <person name="Expert D."/>
            <person name="Plunkett G. III"/>
            <person name="San Francisco M.J."/>
            <person name="Charkowski A.O."/>
            <person name="Py B."/>
            <person name="Bell K."/>
            <person name="Rauscher L."/>
            <person name="Rodriguez-Palenzuela P."/>
            <person name="Toussaint A."/>
            <person name="Holeva M.C."/>
            <person name="He S.Y."/>
            <person name="Douet V."/>
            <person name="Boccara M."/>
            <person name="Blanco C."/>
            <person name="Toth I."/>
            <person name="Anderson B.D."/>
            <person name="Biehl B.S."/>
            <person name="Mau B."/>
            <person name="Flynn S.M."/>
            <person name="Barras F."/>
            <person name="Lindeberg M."/>
            <person name="Birch P.R."/>
            <person name="Tsuyumu S."/>
            <person name="Shi X."/>
            <person name="Hibbing M."/>
            <person name="Yap M.N."/>
            <person name="Carpentier M."/>
            <person name="Dassa E."/>
            <person name="Umehara M."/>
            <person name="Kim J.F."/>
            <person name="Rusch M."/>
            <person name="Soni P."/>
            <person name="Mayhew G.F."/>
            <person name="Fouts D.E."/>
            <person name="Gill S.R."/>
            <person name="Blattner F.R."/>
            <person name="Keen N.T."/>
            <person name="Perna N.T."/>
        </authorList>
    </citation>
    <scope>NUCLEOTIDE SEQUENCE [LARGE SCALE GENOMIC DNA]</scope>
    <source>
        <strain evidence="8 9">3937</strain>
    </source>
</reference>
<evidence type="ECO:0000259" key="7">
    <source>
        <dbReference type="Pfam" id="PF00892"/>
    </source>
</evidence>
<protein>
    <submittedName>
        <fullName evidence="8">Probable amino acid metabolite efflux pump</fullName>
    </submittedName>
</protein>
<feature type="transmembrane region" description="Helical" evidence="6">
    <location>
        <begin position="125"/>
        <end position="144"/>
    </location>
</feature>
<dbReference type="InterPro" id="IPR050638">
    <property type="entry name" value="AA-Vitamin_Transporters"/>
</dbReference>
<accession>E0SES0</accession>
<dbReference type="SUPFAM" id="SSF103481">
    <property type="entry name" value="Multidrug resistance efflux transporter EmrE"/>
    <property type="match status" value="2"/>
</dbReference>
<keyword evidence="9" id="KW-1185">Reference proteome</keyword>
<dbReference type="EMBL" id="CP002038">
    <property type="protein sequence ID" value="ADM96323.1"/>
    <property type="molecule type" value="Genomic_DNA"/>
</dbReference>
<feature type="transmembrane region" description="Helical" evidence="6">
    <location>
        <begin position="280"/>
        <end position="302"/>
    </location>
</feature>
<dbReference type="PANTHER" id="PTHR32322">
    <property type="entry name" value="INNER MEMBRANE TRANSPORTER"/>
    <property type="match status" value="1"/>
</dbReference>
<comment type="subcellular location">
    <subcellularLocation>
        <location evidence="1">Cell membrane</location>
        <topology evidence="1">Multi-pass membrane protein</topology>
    </subcellularLocation>
</comment>
<dbReference type="STRING" id="198628.Dda3937_01986"/>
<sequence>MILKSRKKMTIKDQLLALCVVVVWGVNFVVMKIGLHDMPPFLLAGLRFLLVALPAVLLVPRPALPLRWLAAYGMTISFGQFAFLFCAIKMGMPVGMASLVIQSQAFFTLMLGAWWLGERLQWNQWLGILVAALGMVVLAEGNAANASLPGMTLTTLLLTLAAAASWACGNICNKQIMRHHPVNAMSLVVWSALIPVGPFLLCSWLFEGADTIVASLTSIRLPTVLALMYLSFISTLIGYAIWGNLLARYETWRVAPLSLLVPVVGILSAALLLGEHLSTGQLLGALLVMLGLLVNVFGARLWPLRSARQP</sequence>
<feature type="transmembrane region" description="Helical" evidence="6">
    <location>
        <begin position="150"/>
        <end position="172"/>
    </location>
</feature>
<feature type="transmembrane region" description="Helical" evidence="6">
    <location>
        <begin position="41"/>
        <end position="59"/>
    </location>
</feature>
<keyword evidence="2" id="KW-1003">Cell membrane</keyword>
<evidence type="ECO:0000256" key="5">
    <source>
        <dbReference type="ARBA" id="ARBA00023136"/>
    </source>
</evidence>
<dbReference type="Gene3D" id="1.10.3730.20">
    <property type="match status" value="1"/>
</dbReference>
<dbReference type="InterPro" id="IPR000620">
    <property type="entry name" value="EamA_dom"/>
</dbReference>
<keyword evidence="3 6" id="KW-0812">Transmembrane</keyword>
<evidence type="ECO:0000256" key="3">
    <source>
        <dbReference type="ARBA" id="ARBA00022692"/>
    </source>
</evidence>
<dbReference type="PANTHER" id="PTHR32322:SF9">
    <property type="entry name" value="AMINO-ACID METABOLITE EFFLUX PUMP-RELATED"/>
    <property type="match status" value="1"/>
</dbReference>
<feature type="transmembrane region" description="Helical" evidence="6">
    <location>
        <begin position="184"/>
        <end position="206"/>
    </location>
</feature>
<evidence type="ECO:0000256" key="4">
    <source>
        <dbReference type="ARBA" id="ARBA00022989"/>
    </source>
</evidence>
<dbReference type="Pfam" id="PF00892">
    <property type="entry name" value="EamA"/>
    <property type="match status" value="2"/>
</dbReference>
<keyword evidence="5 6" id="KW-0472">Membrane</keyword>
<dbReference type="Proteomes" id="UP000006859">
    <property type="component" value="Chromosome"/>
</dbReference>
<dbReference type="HOGENOM" id="CLU_033863_20_1_6"/>
<organism evidence="8 9">
    <name type="scientific">Dickeya dadantii (strain 3937)</name>
    <name type="common">Erwinia chrysanthemi (strain 3937)</name>
    <dbReference type="NCBI Taxonomy" id="198628"/>
    <lineage>
        <taxon>Bacteria</taxon>
        <taxon>Pseudomonadati</taxon>
        <taxon>Pseudomonadota</taxon>
        <taxon>Gammaproteobacteria</taxon>
        <taxon>Enterobacterales</taxon>
        <taxon>Pectobacteriaceae</taxon>
        <taxon>Dickeya</taxon>
    </lineage>
</organism>
<dbReference type="AlphaFoldDB" id="E0SES0"/>
<keyword evidence="4 6" id="KW-1133">Transmembrane helix</keyword>
<gene>
    <name evidence="8" type="primary">eamA</name>
    <name evidence="8" type="ordered locus">Dda3937_01986</name>
</gene>
<proteinExistence type="predicted"/>
<feature type="transmembrane region" description="Helical" evidence="6">
    <location>
        <begin position="226"/>
        <end position="247"/>
    </location>
</feature>
<evidence type="ECO:0000256" key="2">
    <source>
        <dbReference type="ARBA" id="ARBA00022475"/>
    </source>
</evidence>
<feature type="domain" description="EamA" evidence="7">
    <location>
        <begin position="15"/>
        <end position="138"/>
    </location>
</feature>
<feature type="transmembrane region" description="Helical" evidence="6">
    <location>
        <begin position="96"/>
        <end position="116"/>
    </location>
</feature>
<dbReference type="InterPro" id="IPR037185">
    <property type="entry name" value="EmrE-like"/>
</dbReference>
<dbReference type="GO" id="GO:0016020">
    <property type="term" value="C:membrane"/>
    <property type="evidence" value="ECO:0007669"/>
    <property type="project" value="UniProtKB-SubCell"/>
</dbReference>
<evidence type="ECO:0000313" key="9">
    <source>
        <dbReference type="Proteomes" id="UP000006859"/>
    </source>
</evidence>
<dbReference type="eggNOG" id="COG0697">
    <property type="taxonomic scope" value="Bacteria"/>
</dbReference>
<name>E0SES0_DICD3</name>
<evidence type="ECO:0000256" key="6">
    <source>
        <dbReference type="SAM" id="Phobius"/>
    </source>
</evidence>
<feature type="transmembrane region" description="Helical" evidence="6">
    <location>
        <begin position="15"/>
        <end position="35"/>
    </location>
</feature>
<evidence type="ECO:0000313" key="8">
    <source>
        <dbReference type="EMBL" id="ADM96323.1"/>
    </source>
</evidence>
<evidence type="ECO:0000256" key="1">
    <source>
        <dbReference type="ARBA" id="ARBA00004651"/>
    </source>
</evidence>
<feature type="transmembrane region" description="Helical" evidence="6">
    <location>
        <begin position="254"/>
        <end position="274"/>
    </location>
</feature>
<dbReference type="KEGG" id="ddd:Dda3937_01986"/>
<feature type="domain" description="EamA" evidence="7">
    <location>
        <begin position="155"/>
        <end position="296"/>
    </location>
</feature>